<sequence length="214" mass="24062">MWNHRTQSPPPSIELVRKNARILVIDDQEWPAKDMFERDGYHIERWPEIKNLSQLTDSHYHLILLDVHGVGLNESPDLHGLGILNHIKSTNPAQPVIVYSSQKQKISANQFLTKADTLLDKKDSYVTFKEEVDKLLLRRATPGYFIAVMNDQLGENAVLVPKAVGKALASFRTGSTNRLDQYLQSHINDVDLIQLIIGTIGIGIETIKLFGGVS</sequence>
<dbReference type="SUPFAM" id="SSF52172">
    <property type="entry name" value="CheY-like"/>
    <property type="match status" value="1"/>
</dbReference>
<evidence type="ECO:0000313" key="1">
    <source>
        <dbReference type="EMBL" id="NGN83942.1"/>
    </source>
</evidence>
<dbReference type="Proteomes" id="UP000479226">
    <property type="component" value="Unassembled WGS sequence"/>
</dbReference>
<dbReference type="RefSeq" id="WP_165182174.1">
    <property type="nucleotide sequence ID" value="NZ_JAAKZI010000017.1"/>
</dbReference>
<comment type="caution">
    <text evidence="1">The sequence shown here is derived from an EMBL/GenBank/DDBJ whole genome shotgun (WGS) entry which is preliminary data.</text>
</comment>
<evidence type="ECO:0008006" key="3">
    <source>
        <dbReference type="Google" id="ProtNLM"/>
    </source>
</evidence>
<accession>A0ABX0DI99</accession>
<protein>
    <recommendedName>
        <fullName evidence="3">Response regulator</fullName>
    </recommendedName>
</protein>
<keyword evidence="2" id="KW-1185">Reference proteome</keyword>
<proteinExistence type="predicted"/>
<reference evidence="1 2" key="1">
    <citation type="submission" date="2020-02" db="EMBL/GenBank/DDBJ databases">
        <title>Genome sequence of the type strain DSM 27180 of Arthrobacter silviterrae.</title>
        <authorList>
            <person name="Gao J."/>
            <person name="Sun J."/>
        </authorList>
    </citation>
    <scope>NUCLEOTIDE SEQUENCE [LARGE SCALE GENOMIC DNA]</scope>
    <source>
        <strain evidence="1 2">DSM 27180</strain>
    </source>
</reference>
<gene>
    <name evidence="1" type="ORF">G6N77_10785</name>
</gene>
<organism evidence="1 2">
    <name type="scientific">Arthrobacter silviterrae</name>
    <dbReference type="NCBI Taxonomy" id="2026658"/>
    <lineage>
        <taxon>Bacteria</taxon>
        <taxon>Bacillati</taxon>
        <taxon>Actinomycetota</taxon>
        <taxon>Actinomycetes</taxon>
        <taxon>Micrococcales</taxon>
        <taxon>Micrococcaceae</taxon>
        <taxon>Arthrobacter</taxon>
    </lineage>
</organism>
<evidence type="ECO:0000313" key="2">
    <source>
        <dbReference type="Proteomes" id="UP000479226"/>
    </source>
</evidence>
<dbReference type="Gene3D" id="3.40.50.2300">
    <property type="match status" value="1"/>
</dbReference>
<name>A0ABX0DI99_9MICC</name>
<dbReference type="EMBL" id="JAAKZI010000017">
    <property type="protein sequence ID" value="NGN83942.1"/>
    <property type="molecule type" value="Genomic_DNA"/>
</dbReference>
<dbReference type="InterPro" id="IPR011006">
    <property type="entry name" value="CheY-like_superfamily"/>
</dbReference>